<comment type="caution">
    <text evidence="3">The sequence shown here is derived from an EMBL/GenBank/DDBJ whole genome shotgun (WGS) entry which is preliminary data.</text>
</comment>
<gene>
    <name evidence="3" type="ORF">DEA37_0006068</name>
</gene>
<reference evidence="3 4" key="1">
    <citation type="journal article" date="2019" name="Gigascience">
        <title>Whole-genome sequence of the oriental lung fluke Paragonimus westermani.</title>
        <authorList>
            <person name="Oey H."/>
            <person name="Zakrzewski M."/>
            <person name="Narain K."/>
            <person name="Devi K.R."/>
            <person name="Agatsuma T."/>
            <person name="Nawaratna S."/>
            <person name="Gobert G.N."/>
            <person name="Jones M.K."/>
            <person name="Ragan M.A."/>
            <person name="McManus D.P."/>
            <person name="Krause L."/>
        </authorList>
    </citation>
    <scope>NUCLEOTIDE SEQUENCE [LARGE SCALE GENOMIC DNA]</scope>
    <source>
        <strain evidence="3 4">IND2009</strain>
    </source>
</reference>
<dbReference type="EMBL" id="QNGE01003716">
    <property type="protein sequence ID" value="KAA3673695.1"/>
    <property type="molecule type" value="Genomic_DNA"/>
</dbReference>
<dbReference type="Proteomes" id="UP000324629">
    <property type="component" value="Unassembled WGS sequence"/>
</dbReference>
<feature type="domain" description="Ciliary BBSome complex subunit 2 middle region" evidence="2">
    <location>
        <begin position="174"/>
        <end position="273"/>
    </location>
</feature>
<evidence type="ECO:0000259" key="2">
    <source>
        <dbReference type="Pfam" id="PF14783"/>
    </source>
</evidence>
<evidence type="ECO:0000313" key="4">
    <source>
        <dbReference type="Proteomes" id="UP000324629"/>
    </source>
</evidence>
<proteinExistence type="predicted"/>
<dbReference type="GO" id="GO:0031514">
    <property type="term" value="C:motile cilium"/>
    <property type="evidence" value="ECO:0007669"/>
    <property type="project" value="TreeGrafter"/>
</dbReference>
<organism evidence="3 4">
    <name type="scientific">Paragonimus westermani</name>
    <dbReference type="NCBI Taxonomy" id="34504"/>
    <lineage>
        <taxon>Eukaryota</taxon>
        <taxon>Metazoa</taxon>
        <taxon>Spiralia</taxon>
        <taxon>Lophotrochozoa</taxon>
        <taxon>Platyhelminthes</taxon>
        <taxon>Trematoda</taxon>
        <taxon>Digenea</taxon>
        <taxon>Plagiorchiida</taxon>
        <taxon>Troglotremata</taxon>
        <taxon>Troglotrematidae</taxon>
        <taxon>Paragonimus</taxon>
    </lineage>
</organism>
<dbReference type="GO" id="GO:1905515">
    <property type="term" value="P:non-motile cilium assembly"/>
    <property type="evidence" value="ECO:0007669"/>
    <property type="project" value="InterPro"/>
</dbReference>
<name>A0A5J4NDX5_9TREM</name>
<dbReference type="GO" id="GO:0036064">
    <property type="term" value="C:ciliary basal body"/>
    <property type="evidence" value="ECO:0007669"/>
    <property type="project" value="TreeGrafter"/>
</dbReference>
<keyword evidence="4" id="KW-1185">Reference proteome</keyword>
<dbReference type="InterPro" id="IPR029429">
    <property type="entry name" value="BBS2_Mid"/>
</dbReference>
<protein>
    <submittedName>
        <fullName evidence="3">Bardet-Biedl syndrome 2 protein</fullName>
    </submittedName>
</protein>
<dbReference type="AlphaFoldDB" id="A0A5J4NDX5"/>
<dbReference type="InterPro" id="IPR016616">
    <property type="entry name" value="Bardet-Biedl_syndrome_2_prot"/>
</dbReference>
<dbReference type="GO" id="GO:0016020">
    <property type="term" value="C:membrane"/>
    <property type="evidence" value="ECO:0007669"/>
    <property type="project" value="TreeGrafter"/>
</dbReference>
<dbReference type="InterPro" id="IPR036322">
    <property type="entry name" value="WD40_repeat_dom_sf"/>
</dbReference>
<accession>A0A5J4NDX5</accession>
<dbReference type="SUPFAM" id="SSF50978">
    <property type="entry name" value="WD40 repeat-like"/>
    <property type="match status" value="1"/>
</dbReference>
<dbReference type="Pfam" id="PF14781">
    <property type="entry name" value="BBS2_N"/>
    <property type="match status" value="1"/>
</dbReference>
<evidence type="ECO:0000259" key="1">
    <source>
        <dbReference type="Pfam" id="PF14781"/>
    </source>
</evidence>
<dbReference type="InterPro" id="IPR029430">
    <property type="entry name" value="BBS2_N"/>
</dbReference>
<dbReference type="PANTHER" id="PTHR32465:SF0">
    <property type="entry name" value="BARDET-BIEDL SYNDROME 2 PROTEIN"/>
    <property type="match status" value="1"/>
</dbReference>
<evidence type="ECO:0000313" key="3">
    <source>
        <dbReference type="EMBL" id="KAA3673695.1"/>
    </source>
</evidence>
<dbReference type="PANTHER" id="PTHR32465">
    <property type="entry name" value="BARDET-BIEDL SYNDROME 2 PROTEIN"/>
    <property type="match status" value="1"/>
</dbReference>
<feature type="domain" description="Ciliary BBSome complex subunit 2 N-terminal" evidence="1">
    <location>
        <begin position="23"/>
        <end position="120"/>
    </location>
</feature>
<sequence>MSTDRSALFETQFPYRIAPSLVTFGKYNGLDANLTFVTPNGKIVIQADCQISTDGVDHPQFRRVTVPHAISSLTAGHIDDRDGDRDILFYGSKTGVVAYDPESNVELFHKELPDGANYLAILPISEVRDQCGFIVIGGDCSIVALNRNGAEVFWTATNDSITALTSISSKTMSDSGLHELVCGSVDCTIKVFQKDVILYEITETDAVSNLVSLDQGYFGYGLRNGTIGVYNRSTRVWRIKSKCKPVSFAAYDINQDGLPELICGWNSGKVDARIRGTGVIVFKAQMNDMVAGLLVVRRVRGYSSFNPGEKETSAANEELLRQLNIKKQNFMWLGYSKLDFRKQQCILTCTSVLQHLLLELRGLTESGQLDSLNLRGRGELELCTIPVRLESNPRFEGDNKRDCFLIVKPLSSQLKQSPRIYDIQAGSYSLFVNMALE</sequence>
<dbReference type="GO" id="GO:0043005">
    <property type="term" value="C:neuron projection"/>
    <property type="evidence" value="ECO:0007669"/>
    <property type="project" value="TreeGrafter"/>
</dbReference>
<dbReference type="GO" id="GO:0034464">
    <property type="term" value="C:BBSome"/>
    <property type="evidence" value="ECO:0007669"/>
    <property type="project" value="InterPro"/>
</dbReference>
<dbReference type="Pfam" id="PF14783">
    <property type="entry name" value="BBS2_Mid"/>
    <property type="match status" value="1"/>
</dbReference>